<proteinExistence type="predicted"/>
<gene>
    <name evidence="1" type="ORF">MRB53_005731</name>
</gene>
<evidence type="ECO:0000313" key="2">
    <source>
        <dbReference type="Proteomes" id="UP001234297"/>
    </source>
</evidence>
<name>A0ACC2MEN8_PERAE</name>
<accession>A0ACC2MEN8</accession>
<evidence type="ECO:0000313" key="1">
    <source>
        <dbReference type="EMBL" id="KAJ8643983.1"/>
    </source>
</evidence>
<dbReference type="Proteomes" id="UP001234297">
    <property type="component" value="Chromosome 2"/>
</dbReference>
<protein>
    <submittedName>
        <fullName evidence="1">Uncharacterized protein</fullName>
    </submittedName>
</protein>
<sequence length="1123" mass="122369">MLGKIFHPKAPAKHNAQPGGMASTELDVRIGLHYGIPSTASIMAFDPIQRLLAIGTLDGRIKVIGGDNIEGLFISPKQSPHKCLEFLHNQGYLISVSNENDIEVWDLELRRMAYSLQWDANITAFSIIQGTCFMYIGDEHGLMSVVKYDTEERTLLRLPYHTTANGVTEAAGISLSFHQPIVGILPQPHTSGNKVLIAYENGLIILWDVSVNRAVVVRGYSSDSEHEEKVICSLCWASTCGSILAVGYIDGDILLWNMSSSQPAKGQQPGVPSNSVVKLQLSSADRRLPIIVLHWSPSSRPHNNQGGQLFIYGGAEIGSEEVLTVLSIEWSTGIETLKCIARVDLSLNGSFADMILIPNAGASENNPTAALFILTNPGQLHVYDGANLSNVTLELEKSQQFPVLVPIIDPSMTISKISLVPSDGNHCKALLEIASSMKNGVAPTLSVGSKWPLTGGVPSPLSFDENIGIERIYIAGYRDGSIRIWDATYPVLSPVSVLEGEVPGINVAGTSAAVSALDFCSITMSLAVGNECGLVHVYKLCRSSDERSFHSVSATEHEVHSMACREGFCCIAVFSVMNSPVRTLQFVNSGAKLTAGFECGQVAMFDMGSLSVVFQTDCVPGSSSPVISVAMKVLKQISSIVNSPKHQQPKNPSNSAEGVLFILTRNAHVVVIDSVTGNRIGSQPFHPKNETTAISMYVIDGTCPVSEVRTDKLPQKMSQDNDNQNGCDQSHAKSPDGTKPQELERDCSNETLHSAEELSDSLILLCCEDALRLYTLKSIIQGESKSIRKVNLRKHCCWSTTFKRDQGKASGLILLYQTGALEIRSLPDLEVVGEVSLMSTLRWSFKTNMDKTISSNNGLIALVNGNELAFISLLACENDFRIPDSLPCLHDKVLAAAADAAATACSYQRKKQGTVPGIFGGIIKGLKGGKMGHPMDHSESSPRSTIIEKLDDIFSRFPFSDPSTSTVDQDVIELSIDDIEIDDSSHFASTSSNKGKHGRRDEEMEREKLFHGATSDVKPRVRTAEEIRAQYRKTGDVSAVATDARDKLAERGEKLEVVYNTGESFILFSSTNEENVWDKLAERGEKLERISRRTEELQSGAESFASMANELAKRMEARKWWQI</sequence>
<reference evidence="1 2" key="1">
    <citation type="journal article" date="2022" name="Hortic Res">
        <title>A haplotype resolved chromosomal level avocado genome allows analysis of novel avocado genes.</title>
        <authorList>
            <person name="Nath O."/>
            <person name="Fletcher S.J."/>
            <person name="Hayward A."/>
            <person name="Shaw L.M."/>
            <person name="Masouleh A.K."/>
            <person name="Furtado A."/>
            <person name="Henry R.J."/>
            <person name="Mitter N."/>
        </authorList>
    </citation>
    <scope>NUCLEOTIDE SEQUENCE [LARGE SCALE GENOMIC DNA]</scope>
    <source>
        <strain evidence="2">cv. Hass</strain>
    </source>
</reference>
<organism evidence="1 2">
    <name type="scientific">Persea americana</name>
    <name type="common">Avocado</name>
    <dbReference type="NCBI Taxonomy" id="3435"/>
    <lineage>
        <taxon>Eukaryota</taxon>
        <taxon>Viridiplantae</taxon>
        <taxon>Streptophyta</taxon>
        <taxon>Embryophyta</taxon>
        <taxon>Tracheophyta</taxon>
        <taxon>Spermatophyta</taxon>
        <taxon>Magnoliopsida</taxon>
        <taxon>Magnoliidae</taxon>
        <taxon>Laurales</taxon>
        <taxon>Lauraceae</taxon>
        <taxon>Persea</taxon>
    </lineage>
</organism>
<comment type="caution">
    <text evidence="1">The sequence shown here is derived from an EMBL/GenBank/DDBJ whole genome shotgun (WGS) entry which is preliminary data.</text>
</comment>
<keyword evidence="2" id="KW-1185">Reference proteome</keyword>
<dbReference type="EMBL" id="CM056810">
    <property type="protein sequence ID" value="KAJ8643983.1"/>
    <property type="molecule type" value="Genomic_DNA"/>
</dbReference>